<keyword evidence="1" id="KW-1133">Transmembrane helix</keyword>
<evidence type="ECO:0000256" key="1">
    <source>
        <dbReference type="SAM" id="Phobius"/>
    </source>
</evidence>
<keyword evidence="1" id="KW-0472">Membrane</keyword>
<keyword evidence="1" id="KW-0812">Transmembrane</keyword>
<dbReference type="AlphaFoldDB" id="A0A0R3SNX4"/>
<feature type="transmembrane region" description="Helical" evidence="1">
    <location>
        <begin position="21"/>
        <end position="40"/>
    </location>
</feature>
<evidence type="ECO:0000313" key="2">
    <source>
        <dbReference type="WBParaSite" id="HDID_0000663901-mRNA-1"/>
    </source>
</evidence>
<dbReference type="WBParaSite" id="HDID_0000663901-mRNA-1">
    <property type="protein sequence ID" value="HDID_0000663901-mRNA-1"/>
    <property type="gene ID" value="HDID_0000663901"/>
</dbReference>
<accession>A0A0R3SNX4</accession>
<organism evidence="2">
    <name type="scientific">Hymenolepis diminuta</name>
    <name type="common">Rat tapeworm</name>
    <dbReference type="NCBI Taxonomy" id="6216"/>
    <lineage>
        <taxon>Eukaryota</taxon>
        <taxon>Metazoa</taxon>
        <taxon>Spiralia</taxon>
        <taxon>Lophotrochozoa</taxon>
        <taxon>Platyhelminthes</taxon>
        <taxon>Cestoda</taxon>
        <taxon>Eucestoda</taxon>
        <taxon>Cyclophyllidea</taxon>
        <taxon>Hymenolepididae</taxon>
        <taxon>Hymenolepis</taxon>
    </lineage>
</organism>
<proteinExistence type="predicted"/>
<reference evidence="2" key="1">
    <citation type="submission" date="2017-02" db="UniProtKB">
        <authorList>
            <consortium name="WormBaseParasite"/>
        </authorList>
    </citation>
    <scope>IDENTIFICATION</scope>
</reference>
<name>A0A0R3SNX4_HYMDI</name>
<sequence>LGLEEFIYQKFRQESKSPVKYVFIDILFFLLYDALLEILFDFTGRDTEKLQNSQSFMLWPMELSSS</sequence>
<protein>
    <submittedName>
        <fullName evidence="2">NALCN protein</fullName>
    </submittedName>
</protein>